<dbReference type="SUPFAM" id="SSF52540">
    <property type="entry name" value="P-loop containing nucleoside triphosphate hydrolases"/>
    <property type="match status" value="1"/>
</dbReference>
<keyword evidence="13" id="KW-1185">Reference proteome</keyword>
<dbReference type="GO" id="GO:0005829">
    <property type="term" value="C:cytosol"/>
    <property type="evidence" value="ECO:0007669"/>
    <property type="project" value="TreeGrafter"/>
</dbReference>
<evidence type="ECO:0000256" key="5">
    <source>
        <dbReference type="ARBA" id="ARBA00023235"/>
    </source>
</evidence>
<reference evidence="12 13" key="1">
    <citation type="submission" date="2019-02" db="EMBL/GenBank/DDBJ databases">
        <title>Apibacter muscae sp. nov.: a novel member of the house fly microbiota.</title>
        <authorList>
            <person name="Park R."/>
        </authorList>
    </citation>
    <scope>NUCLEOTIDE SEQUENCE [LARGE SCALE GENOMIC DNA]</scope>
    <source>
        <strain evidence="12 13">AL1</strain>
    </source>
</reference>
<evidence type="ECO:0000313" key="12">
    <source>
        <dbReference type="EMBL" id="TWP29069.1"/>
    </source>
</evidence>
<sequence>METNYTIYNASAGAGKTFTLVKKFVTILLKDENLDTVRSVLAVTFTNKAANEMKVRILNWLKEFSDKTKYKENIVLKLISEELGISLEILNQRAYKTLSYLLHHYSLLSVSTIDKFNLRLMKSFTKELGLSYSFSVELDASEYLKQSIDELVYQLGTENPFAEVILNYIFWKFENESTTDIRKELLSSSQNFLKEMHLENLESVTQKDFEDFKKLNQILVKRIKSNHDEVINIAKKIVDLIQTHGLEASDFYQGKNGMGAAFYKIALEGNIFLNFESANYKKFCEEEKYAKAKSPKEDDIKLIAPEMIKAFNQIKQLVNRIKIDESVRKNLITLELQSEITGFLDQKKEENDVVFLSDVNKLISRHLKEEPVAFIYEKLGGRYNHYFIDEFQDTSQLQWDNFLPLIENAKVSDGTSITLVGDLKQAIYRFRSGKPEILIDLISSAEEKNIQIENLQNNYRSLPNVVDFNNQYYQFLANTELSNPDYKDLFGNKLQQISFQKEGGRVQVSFVPPKEEEDDFMSERVVEIIEESLSNGFAFQDIVILVRNKNHSYSIVEKIIEKGYPILTEEALLVASSPAIQAIIYAFRWIEKPEDKVPLIRMLYQLYKLDKIKIQDFTEEILKLQNLSFTEILKFLSEEFNLQIHNKQSNNLSFYDFAEEFINSLNFGSKEDLYISALLDMILQFEKNSVLSLSEFLEHWEIKSKGLSIRFPEHRNAIQIMTIHKSKGLEFPLVIYPRYEKRKSNSEEYWFPLEEDLYEGFDKYYTSSKSNLDETNEEIKQVIDKQEFEKKIDELCIEYVATTRAVQQLFLLIEQKSEKSISSISSFLANQGHEAKGVIELYPNTHFTNLKPKDKDYPIEDQMIQWYSGSWNQKLKVSSEIHKFYREENKEIQYGNAIHAILAEIETLEDLPLILKKYIYKGVLESENLPIVKELITNLVIHKDLKIFFSEEVRIYKEQEILWEHKFYRPDRLVELNGEFHILDFKTGQKLSKHKKQIESYENALLSMGKRINSKQLIYLLNSEIEIIKL</sequence>
<evidence type="ECO:0000259" key="11">
    <source>
        <dbReference type="PROSITE" id="PS51217"/>
    </source>
</evidence>
<keyword evidence="2 9" id="KW-0378">Hydrolase</keyword>
<dbReference type="PROSITE" id="PS51198">
    <property type="entry name" value="UVRD_HELICASE_ATP_BIND"/>
    <property type="match status" value="1"/>
</dbReference>
<evidence type="ECO:0000256" key="1">
    <source>
        <dbReference type="ARBA" id="ARBA00022741"/>
    </source>
</evidence>
<dbReference type="Gene3D" id="3.40.50.300">
    <property type="entry name" value="P-loop containing nucleotide triphosphate hydrolases"/>
    <property type="match status" value="3"/>
</dbReference>
<dbReference type="PANTHER" id="PTHR11070:SF67">
    <property type="entry name" value="DNA 3'-5' HELICASE"/>
    <property type="match status" value="1"/>
</dbReference>
<dbReference type="RefSeq" id="WP_146292101.1">
    <property type="nucleotide sequence ID" value="NZ_SELH01000016.1"/>
</dbReference>
<feature type="domain" description="UvrD-like helicase ATP-binding" evidence="10">
    <location>
        <begin position="1"/>
        <end position="462"/>
    </location>
</feature>
<dbReference type="Pfam" id="PF00580">
    <property type="entry name" value="UvrD-helicase"/>
    <property type="match status" value="1"/>
</dbReference>
<proteinExistence type="predicted"/>
<dbReference type="GO" id="GO:0005524">
    <property type="term" value="F:ATP binding"/>
    <property type="evidence" value="ECO:0007669"/>
    <property type="project" value="UniProtKB-UniRule"/>
</dbReference>
<keyword evidence="5" id="KW-0413">Isomerase</keyword>
<dbReference type="InterPro" id="IPR000212">
    <property type="entry name" value="DNA_helicase_UvrD/REP"/>
</dbReference>
<feature type="binding site" evidence="9">
    <location>
        <begin position="10"/>
        <end position="17"/>
    </location>
    <ligand>
        <name>ATP</name>
        <dbReference type="ChEBI" id="CHEBI:30616"/>
    </ligand>
</feature>
<protein>
    <recommendedName>
        <fullName evidence="7">DNA 3'-5' helicase</fullName>
        <ecNumber evidence="7">5.6.2.4</ecNumber>
    </recommendedName>
</protein>
<evidence type="ECO:0000256" key="2">
    <source>
        <dbReference type="ARBA" id="ARBA00022801"/>
    </source>
</evidence>
<dbReference type="EC" id="5.6.2.4" evidence="7"/>
<evidence type="ECO:0000256" key="7">
    <source>
        <dbReference type="ARBA" id="ARBA00034808"/>
    </source>
</evidence>
<dbReference type="OrthoDB" id="9810135at2"/>
<comment type="catalytic activity">
    <reaction evidence="6">
        <text>Couples ATP hydrolysis with the unwinding of duplex DNA by translocating in the 3'-5' direction.</text>
        <dbReference type="EC" id="5.6.2.4"/>
    </reaction>
</comment>
<evidence type="ECO:0000256" key="4">
    <source>
        <dbReference type="ARBA" id="ARBA00022840"/>
    </source>
</evidence>
<dbReference type="Proteomes" id="UP000319499">
    <property type="component" value="Unassembled WGS sequence"/>
</dbReference>
<keyword evidence="4 9" id="KW-0067">ATP-binding</keyword>
<organism evidence="12 13">
    <name type="scientific">Apibacter muscae</name>
    <dbReference type="NCBI Taxonomy" id="2509004"/>
    <lineage>
        <taxon>Bacteria</taxon>
        <taxon>Pseudomonadati</taxon>
        <taxon>Bacteroidota</taxon>
        <taxon>Flavobacteriia</taxon>
        <taxon>Flavobacteriales</taxon>
        <taxon>Weeksellaceae</taxon>
        <taxon>Apibacter</taxon>
    </lineage>
</organism>
<comment type="catalytic activity">
    <reaction evidence="8">
        <text>ATP + H2O = ADP + phosphate + H(+)</text>
        <dbReference type="Rhea" id="RHEA:13065"/>
        <dbReference type="ChEBI" id="CHEBI:15377"/>
        <dbReference type="ChEBI" id="CHEBI:15378"/>
        <dbReference type="ChEBI" id="CHEBI:30616"/>
        <dbReference type="ChEBI" id="CHEBI:43474"/>
        <dbReference type="ChEBI" id="CHEBI:456216"/>
        <dbReference type="EC" id="5.6.2.4"/>
    </reaction>
</comment>
<evidence type="ECO:0000256" key="8">
    <source>
        <dbReference type="ARBA" id="ARBA00048988"/>
    </source>
</evidence>
<dbReference type="InterPro" id="IPR014016">
    <property type="entry name" value="UvrD-like_ATP-bd"/>
</dbReference>
<accession>A0A563DG73</accession>
<dbReference type="InterPro" id="IPR027417">
    <property type="entry name" value="P-loop_NTPase"/>
</dbReference>
<evidence type="ECO:0000256" key="9">
    <source>
        <dbReference type="PROSITE-ProRule" id="PRU00560"/>
    </source>
</evidence>
<dbReference type="InterPro" id="IPR014017">
    <property type="entry name" value="DNA_helicase_UvrD-like_C"/>
</dbReference>
<dbReference type="PANTHER" id="PTHR11070">
    <property type="entry name" value="UVRD / RECB / PCRA DNA HELICASE FAMILY MEMBER"/>
    <property type="match status" value="1"/>
</dbReference>
<feature type="domain" description="UvrD-like helicase C-terminal" evidence="11">
    <location>
        <begin position="463"/>
        <end position="728"/>
    </location>
</feature>
<dbReference type="GO" id="GO:0003677">
    <property type="term" value="F:DNA binding"/>
    <property type="evidence" value="ECO:0007669"/>
    <property type="project" value="InterPro"/>
</dbReference>
<keyword evidence="1 9" id="KW-0547">Nucleotide-binding</keyword>
<name>A0A563DG73_9FLAO</name>
<dbReference type="AlphaFoldDB" id="A0A563DG73"/>
<evidence type="ECO:0000256" key="6">
    <source>
        <dbReference type="ARBA" id="ARBA00034617"/>
    </source>
</evidence>
<dbReference type="Gene3D" id="1.10.3170.10">
    <property type="entry name" value="Recbcd, chain B, domain 2"/>
    <property type="match status" value="1"/>
</dbReference>
<dbReference type="PROSITE" id="PS51217">
    <property type="entry name" value="UVRD_HELICASE_CTER"/>
    <property type="match status" value="1"/>
</dbReference>
<comment type="caution">
    <text evidence="12">The sequence shown here is derived from an EMBL/GenBank/DDBJ whole genome shotgun (WGS) entry which is preliminary data.</text>
</comment>
<gene>
    <name evidence="12" type="ORF">ETU09_04300</name>
</gene>
<evidence type="ECO:0000313" key="13">
    <source>
        <dbReference type="Proteomes" id="UP000319499"/>
    </source>
</evidence>
<dbReference type="GO" id="GO:0016887">
    <property type="term" value="F:ATP hydrolysis activity"/>
    <property type="evidence" value="ECO:0007669"/>
    <property type="project" value="RHEA"/>
</dbReference>
<evidence type="ECO:0000256" key="3">
    <source>
        <dbReference type="ARBA" id="ARBA00022806"/>
    </source>
</evidence>
<dbReference type="EMBL" id="SELH01000016">
    <property type="protein sequence ID" value="TWP29069.1"/>
    <property type="molecule type" value="Genomic_DNA"/>
</dbReference>
<dbReference type="GO" id="GO:0000725">
    <property type="term" value="P:recombinational repair"/>
    <property type="evidence" value="ECO:0007669"/>
    <property type="project" value="TreeGrafter"/>
</dbReference>
<keyword evidence="3 9" id="KW-0347">Helicase</keyword>
<dbReference type="GO" id="GO:0043138">
    <property type="term" value="F:3'-5' DNA helicase activity"/>
    <property type="evidence" value="ECO:0007669"/>
    <property type="project" value="UniProtKB-EC"/>
</dbReference>
<dbReference type="Pfam" id="PF13361">
    <property type="entry name" value="UvrD_C"/>
    <property type="match status" value="1"/>
</dbReference>
<evidence type="ECO:0000259" key="10">
    <source>
        <dbReference type="PROSITE" id="PS51198"/>
    </source>
</evidence>